<dbReference type="PANTHER" id="PTHR45661">
    <property type="entry name" value="SURFACE ANTIGEN"/>
    <property type="match status" value="1"/>
</dbReference>
<evidence type="ECO:0000313" key="1">
    <source>
        <dbReference type="EMBL" id="BDR59739.1"/>
    </source>
</evidence>
<dbReference type="InterPro" id="IPR032675">
    <property type="entry name" value="LRR_dom_sf"/>
</dbReference>
<reference evidence="1 2" key="1">
    <citation type="journal article" date="2023" name="Microbiol. Spectr.">
        <title>Symbiosis of Carpenter Bees with Uncharacterized Lactic Acid Bacteria Showing NAD Auxotrophy.</title>
        <authorList>
            <person name="Kawasaki S."/>
            <person name="Ozawa K."/>
            <person name="Mori T."/>
            <person name="Yamamoto A."/>
            <person name="Ito M."/>
            <person name="Ohkuma M."/>
            <person name="Sakamoto M."/>
            <person name="Matsutani M."/>
        </authorList>
    </citation>
    <scope>NUCLEOTIDE SEQUENCE [LARGE SCALE GENOMIC DNA]</scope>
    <source>
        <strain evidence="1 2">XA3</strain>
    </source>
</reference>
<dbReference type="InterPro" id="IPR005046">
    <property type="entry name" value="DUF285"/>
</dbReference>
<organism evidence="1 2">
    <name type="scientific">Xylocopilactobacillus apicola</name>
    <dbReference type="NCBI Taxonomy" id="2932184"/>
    <lineage>
        <taxon>Bacteria</taxon>
        <taxon>Bacillati</taxon>
        <taxon>Bacillota</taxon>
        <taxon>Bacilli</taxon>
        <taxon>Lactobacillales</taxon>
        <taxon>Lactobacillaceae</taxon>
        <taxon>Xylocopilactobacillus</taxon>
    </lineage>
</organism>
<protein>
    <recommendedName>
        <fullName evidence="3">BspA family leucine-rich repeat surface protein</fullName>
    </recommendedName>
</protein>
<dbReference type="Proteomes" id="UP001321861">
    <property type="component" value="Chromosome"/>
</dbReference>
<name>A0AAU9D786_9LACO</name>
<dbReference type="KEGG" id="xap:XA3_21800"/>
<dbReference type="PANTHER" id="PTHR45661:SF3">
    <property type="entry name" value="IG-LIKE DOMAIN-CONTAINING PROTEIN"/>
    <property type="match status" value="1"/>
</dbReference>
<dbReference type="InterPro" id="IPR011889">
    <property type="entry name" value="Liste_lipo_26"/>
</dbReference>
<dbReference type="NCBIfam" id="TIGR02167">
    <property type="entry name" value="Liste_lipo_26"/>
    <property type="match status" value="20"/>
</dbReference>
<dbReference type="Pfam" id="PF03382">
    <property type="entry name" value="DUF285"/>
    <property type="match status" value="4"/>
</dbReference>
<evidence type="ECO:0000313" key="2">
    <source>
        <dbReference type="Proteomes" id="UP001321861"/>
    </source>
</evidence>
<dbReference type="EMBL" id="AP026802">
    <property type="protein sequence ID" value="BDR59739.1"/>
    <property type="molecule type" value="Genomic_DNA"/>
</dbReference>
<keyword evidence="2" id="KW-1185">Reference proteome</keyword>
<dbReference type="RefSeq" id="WP_317635519.1">
    <property type="nucleotide sequence ID" value="NZ_AP026802.1"/>
</dbReference>
<accession>A0AAU9D786</accession>
<dbReference type="SUPFAM" id="SSF52058">
    <property type="entry name" value="L domain-like"/>
    <property type="match status" value="3"/>
</dbReference>
<dbReference type="InterPro" id="IPR053139">
    <property type="entry name" value="Surface_bspA-like"/>
</dbReference>
<proteinExistence type="predicted"/>
<sequence>MILLLVFLGKQSSIFRSKAEDANTITKLAQVQTNLNNQLTSNYSFAPSLASNSQVTSTNDNSRINTNTFQFYPNDNGEISGEIKYTYAGITSDGQVLDVVLKFSAQNATKITIAPIGQVTLSGKMAQSQLKLQFFLHGTKTPVALDGHFTIDQLTPNEEFGLKLNQIKQIYSRSDSLVQTISGQDYTVFKVNEENINNQFTVIYDQQSELDYSLNNAGSEDSKINLSSASLVDISLPEAKMAGIDQSIAPSLDHAAEVKPLYLIQQNIVSKDAGYLGWNQIDDELDPIWVVNPKDIEITNELQQDVTTLFQVMIKGHHLTIDATSNALKSADYYGHTYSFLIKGRPNYELAAKSEQDYVKLGAVNSAEITLKTSTDTISQTTNSATNQATFSIPKITLDQTTIYQGMKEFSGETNEPRDLDLKITYTDYDGKIHEQEPLDITYNDSLSQGELVNFSTDQNQKWKATIPTDLNAQAAPVKVTIGDQSGYRKDYMLRDGTWWDYNSTTKVLTIHPHELNFDVDKQPHVGTDLNGTFWPWTYGSRATADKPYYAEKIVIEPGVTAKDNLEMLFYSMPYVKSIEGLENLDTSSVTSMYCIFHTLGTYSGGLDLNLSNLNTSNVTDFRSMFYNCGATTLDLSHLDTSNGTDMSSMFGASKATTLDVTPLNTSKVTKMHSMFRDCKATTIDLSNLDTSQVTDMSYMFFGSTSLTSLDLSHFNTSKVTAMTYMFSQVNLSALDLSNFDTGNVTNMSGMFSSCKQLTSLNLDNFNTSNVTTMVSMFLDCAKLQDFDFLTNLDTHNVTSMYSMFNGCKLLDGVDFSTLPKFNTSKVLLMNFMFANSGISSKTKIGSFDTSSVQGMDYMFNNCLKLDTIDVGSWNTSQVTSVFYMFAGCTALTTLDVSDWVTSNITKASYMFYNCNKLTHLDVSNWNTGKINTMESMFVYCRSLNNLDVSKWNTGSVTTMQGMFYGCTNINNLDVALWDTAKVTTMMSMFNSCTSLTNLNSDNWNVTSVQTMQDMFRSCTALTKVGATGWVPMKVTNMNGMFFGCTALSEINLSSWDVGNVLDMGNMFNNCSSLTNLDSLQNWNVSKVKTFGGMFSRCGIITLDLRNWNTISVTYISSMFFNCASLTNLNVSTWTTSNITEMTSAFQNCYSLTSLDVHNWDVSKVTGFRGLFSYCSSLTELDLSNWNSISSKSTYGMFQGCSSLTNLNISNLKTSNVTDMSYMFSGCRSLSNLDVSDFDTSKVIQTTSMFQNCASLLSLDLNGWDTSSLGSIISAMTYGNMKDMFNGCTSLATLDLSTFDTSKLNAVQGNGNTPLSLMMNSFKDTPNLWKIVLGPNAKFPSSTLYQSIGIKNPILGTKIYDPLNPTGNYYATDSLWQEVGTGSDHGPNGATKTAEDIIKDSQLTRTQPTTYVWYQVGKLGFTVSPQVDLGTHKSPVNNKEFQSELQSLDITDSRNLRDGKQWQINVSASDLTKSDDPTKKVSGNPLYIKSDVGVYQLSATATNVYTGTSVGVGFQDEWTKDWNLMFKAPASSIPAEGTYQGQIIFTLVDTTP</sequence>
<dbReference type="Gene3D" id="3.80.10.10">
    <property type="entry name" value="Ribonuclease Inhibitor"/>
    <property type="match status" value="3"/>
</dbReference>
<evidence type="ECO:0008006" key="3">
    <source>
        <dbReference type="Google" id="ProtNLM"/>
    </source>
</evidence>
<gene>
    <name evidence="1" type="ORF">XA3_21800</name>
</gene>